<proteinExistence type="inferred from homology"/>
<feature type="region of interest" description="Disordered" evidence="3">
    <location>
        <begin position="109"/>
        <end position="157"/>
    </location>
</feature>
<name>A0A1W1DKX8_9ZZZZ</name>
<keyword evidence="1 4" id="KW-0689">Ribosomal protein</keyword>
<dbReference type="GO" id="GO:0003735">
    <property type="term" value="F:structural constituent of ribosome"/>
    <property type="evidence" value="ECO:0007669"/>
    <property type="project" value="InterPro"/>
</dbReference>
<dbReference type="PANTHER" id="PTHR12919">
    <property type="entry name" value="30S RIBOSOMAL PROTEIN S16"/>
    <property type="match status" value="1"/>
</dbReference>
<sequence>MVKIRLARGGAKKKPFYSIVATDSRKRRDSGYIERIGYFNPVARGQEVRLTIEEDRLDYWTSKGAQISDRVKQLVKEFKDPSIREKRVAAQDVRAAAVAAKLAAEAKAKADEEAKAEAEAKAAEAAEAKAAAEAEAAAAAEAEAPAEESTEEEKAAE</sequence>
<dbReference type="Pfam" id="PF00886">
    <property type="entry name" value="Ribosomal_S16"/>
    <property type="match status" value="1"/>
</dbReference>
<dbReference type="Gene3D" id="3.30.1320.10">
    <property type="match status" value="1"/>
</dbReference>
<feature type="compositionally biased region" description="Low complexity" evidence="3">
    <location>
        <begin position="133"/>
        <end position="143"/>
    </location>
</feature>
<dbReference type="GO" id="GO:0006412">
    <property type="term" value="P:translation"/>
    <property type="evidence" value="ECO:0007669"/>
    <property type="project" value="InterPro"/>
</dbReference>
<dbReference type="InterPro" id="IPR000307">
    <property type="entry name" value="Ribosomal_bS16"/>
</dbReference>
<dbReference type="NCBIfam" id="TIGR00002">
    <property type="entry name" value="S16"/>
    <property type="match status" value="1"/>
</dbReference>
<reference evidence="4" key="1">
    <citation type="submission" date="2016-10" db="EMBL/GenBank/DDBJ databases">
        <authorList>
            <person name="de Groot N.N."/>
        </authorList>
    </citation>
    <scope>NUCLEOTIDE SEQUENCE</scope>
</reference>
<dbReference type="InterPro" id="IPR020592">
    <property type="entry name" value="Ribosomal_bS16_CS"/>
</dbReference>
<evidence type="ECO:0000256" key="2">
    <source>
        <dbReference type="ARBA" id="ARBA00023274"/>
    </source>
</evidence>
<evidence type="ECO:0000313" key="4">
    <source>
        <dbReference type="EMBL" id="SFV82072.1"/>
    </source>
</evidence>
<evidence type="ECO:0000256" key="3">
    <source>
        <dbReference type="SAM" id="MobiDB-lite"/>
    </source>
</evidence>
<dbReference type="GO" id="GO:0005737">
    <property type="term" value="C:cytoplasm"/>
    <property type="evidence" value="ECO:0007669"/>
    <property type="project" value="UniProtKB-ARBA"/>
</dbReference>
<dbReference type="HAMAP" id="MF_00385">
    <property type="entry name" value="Ribosomal_bS16"/>
    <property type="match status" value="1"/>
</dbReference>
<dbReference type="PROSITE" id="PS00732">
    <property type="entry name" value="RIBOSOMAL_S16"/>
    <property type="match status" value="1"/>
</dbReference>
<dbReference type="InterPro" id="IPR023803">
    <property type="entry name" value="Ribosomal_bS16_dom_sf"/>
</dbReference>
<dbReference type="SUPFAM" id="SSF54565">
    <property type="entry name" value="Ribosomal protein S16"/>
    <property type="match status" value="1"/>
</dbReference>
<feature type="compositionally biased region" description="Basic and acidic residues" evidence="3">
    <location>
        <begin position="109"/>
        <end position="132"/>
    </location>
</feature>
<dbReference type="EMBL" id="FPHV01000141">
    <property type="protein sequence ID" value="SFV82072.1"/>
    <property type="molecule type" value="Genomic_DNA"/>
</dbReference>
<gene>
    <name evidence="4" type="ORF">MNB_SUP05-6-658</name>
</gene>
<dbReference type="GO" id="GO:0015935">
    <property type="term" value="C:small ribosomal subunit"/>
    <property type="evidence" value="ECO:0007669"/>
    <property type="project" value="TreeGrafter"/>
</dbReference>
<protein>
    <submittedName>
        <fullName evidence="4">SSU ribosomal protein S16p</fullName>
    </submittedName>
</protein>
<dbReference type="AlphaFoldDB" id="A0A1W1DKX8"/>
<keyword evidence="2" id="KW-0687">Ribonucleoprotein</keyword>
<accession>A0A1W1DKX8</accession>
<organism evidence="4">
    <name type="scientific">hydrothermal vent metagenome</name>
    <dbReference type="NCBI Taxonomy" id="652676"/>
    <lineage>
        <taxon>unclassified sequences</taxon>
        <taxon>metagenomes</taxon>
        <taxon>ecological metagenomes</taxon>
    </lineage>
</organism>
<dbReference type="PANTHER" id="PTHR12919:SF20">
    <property type="entry name" value="SMALL RIBOSOMAL SUBUNIT PROTEIN BS16M"/>
    <property type="match status" value="1"/>
</dbReference>
<evidence type="ECO:0000256" key="1">
    <source>
        <dbReference type="ARBA" id="ARBA00022980"/>
    </source>
</evidence>